<geneLocation type="plasmid" evidence="1">
    <name>pES657-44</name>
</geneLocation>
<proteinExistence type="predicted"/>
<evidence type="ECO:0000313" key="1">
    <source>
        <dbReference type="EMBL" id="AEY78182.1"/>
    </source>
</evidence>
<name>H2ES15_ALIFS</name>
<sequence>MYRRDGERKPQGDGLDGCFICMVIALKSIPNNHDPIPIYPHEAARDLNPLS</sequence>
<dbReference type="EMBL" id="JQ031551">
    <property type="protein sequence ID" value="AEY78182.1"/>
    <property type="molecule type" value="Genomic_DNA"/>
</dbReference>
<organism evidence="1">
    <name type="scientific">Aliivibrio fischeri</name>
    <name type="common">Vibrio fischeri</name>
    <dbReference type="NCBI Taxonomy" id="668"/>
    <lineage>
        <taxon>Bacteria</taxon>
        <taxon>Pseudomonadati</taxon>
        <taxon>Pseudomonadota</taxon>
        <taxon>Gammaproteobacteria</taxon>
        <taxon>Vibrionales</taxon>
        <taxon>Vibrionaceae</taxon>
        <taxon>Aliivibrio</taxon>
    </lineage>
</organism>
<keyword evidence="1" id="KW-0614">Plasmid</keyword>
<protein>
    <submittedName>
        <fullName evidence="1">Uncharacterized protein</fullName>
    </submittedName>
</protein>
<accession>H2ES15</accession>
<reference evidence="1" key="1">
    <citation type="submission" date="2011-11" db="EMBL/GenBank/DDBJ databases">
        <authorList>
            <person name="Summers A.O."/>
            <person name="Wireman J."/>
            <person name="Williams L.E."/>
        </authorList>
    </citation>
    <scope>NUCLEOTIDE SEQUENCE</scope>
    <source>
        <strain evidence="1">ES657</strain>
        <plasmid evidence="1">pES657-44</plasmid>
    </source>
</reference>
<dbReference type="AlphaFoldDB" id="H2ES15"/>